<dbReference type="SUPFAM" id="SSF52540">
    <property type="entry name" value="P-loop containing nucleoside triphosphate hydrolases"/>
    <property type="match status" value="1"/>
</dbReference>
<dbReference type="RefSeq" id="WP_091996613.1">
    <property type="nucleotide sequence ID" value="NZ_FMYQ01000007.1"/>
</dbReference>
<evidence type="ECO:0008006" key="4">
    <source>
        <dbReference type="Google" id="ProtNLM"/>
    </source>
</evidence>
<evidence type="ECO:0000313" key="2">
    <source>
        <dbReference type="EMBL" id="SDC48920.1"/>
    </source>
</evidence>
<keyword evidence="3" id="KW-1185">Reference proteome</keyword>
<dbReference type="Proteomes" id="UP000198908">
    <property type="component" value="Unassembled WGS sequence"/>
</dbReference>
<dbReference type="EMBL" id="FMYQ01000007">
    <property type="protein sequence ID" value="SDC48920.1"/>
    <property type="molecule type" value="Genomic_DNA"/>
</dbReference>
<dbReference type="STRING" id="416944.SAMN05421548_10792"/>
<dbReference type="Pfam" id="PF12532">
    <property type="entry name" value="DUF3732"/>
    <property type="match status" value="1"/>
</dbReference>
<accession>A0A1G6M0B7</accession>
<organism evidence="2 3">
    <name type="scientific">Paraburkholderia lycopersici</name>
    <dbReference type="NCBI Taxonomy" id="416944"/>
    <lineage>
        <taxon>Bacteria</taxon>
        <taxon>Pseudomonadati</taxon>
        <taxon>Pseudomonadota</taxon>
        <taxon>Betaproteobacteria</taxon>
        <taxon>Burkholderiales</taxon>
        <taxon>Burkholderiaceae</taxon>
        <taxon>Paraburkholderia</taxon>
    </lineage>
</organism>
<keyword evidence="1" id="KW-0175">Coiled coil</keyword>
<name>A0A1G6M0B7_9BURK</name>
<dbReference type="InterPro" id="IPR022205">
    <property type="entry name" value="DUF3732"/>
</dbReference>
<proteinExistence type="predicted"/>
<protein>
    <recommendedName>
        <fullName evidence="4">DUF3732 domain-containing protein</fullName>
    </recommendedName>
</protein>
<gene>
    <name evidence="2" type="ORF">SAMN05421548_10792</name>
</gene>
<feature type="coiled-coil region" evidence="1">
    <location>
        <begin position="282"/>
        <end position="316"/>
    </location>
</feature>
<dbReference type="InterPro" id="IPR027417">
    <property type="entry name" value="P-loop_NTPase"/>
</dbReference>
<dbReference type="OrthoDB" id="103556at2"/>
<dbReference type="AlphaFoldDB" id="A0A1G6M0B7"/>
<evidence type="ECO:0000313" key="3">
    <source>
        <dbReference type="Proteomes" id="UP000198908"/>
    </source>
</evidence>
<reference evidence="3" key="1">
    <citation type="submission" date="2016-09" db="EMBL/GenBank/DDBJ databases">
        <authorList>
            <person name="Varghese N."/>
            <person name="Submissions S."/>
        </authorList>
    </citation>
    <scope>NUCLEOTIDE SEQUENCE [LARGE SCALE GENOMIC DNA]</scope>
    <source>
        <strain evidence="3">TNe-862</strain>
    </source>
</reference>
<evidence type="ECO:0000256" key="1">
    <source>
        <dbReference type="SAM" id="Coils"/>
    </source>
</evidence>
<sequence>MKLQIIKLILWPRKAGLAPQVVPFERNKANIITGASKTGKSSIIPIIDYCLGSERCAIPVGVIRKAVAWFGIVVDTDEGLMLLARPEPGRQLTSTDMCVKAVKEDETPLDVPNANTNVDRLKLTMDRLARLTRLGTDAQNSTNGFAGRPSFRDLMAFCFQPQNLVANPDVLFYRADTTEHREKLRAIFPYVLGVTTPEILEKQWEYESLRRATRALEKELAAYERASATWRANLGNWVAEAYELGFLPVDSLKDAEEPAILEALSGLTTANLPEPTPDAKVIAKAVDEYGQLTKQEAQLNAEIAEVRHRMSRLSDLRSSVNQFELSLGTRQERLGLSRWLRAHTEETVDAACPVCSQSLDGHAEKVETLVDALVVVESEARRVARAPSVYDRDWVALEKKLRELVDELGAVAATRKGIETRNQRARQQRLLVTQTARFIGALEQALEVYKGRESSASQDELNTMLARIETLKGELSGHSYQARLERVQKRLTGWMGRIAEKLDAEDENASVQLDMKELTVKVSNENGGSDYLWQLGSGANWLTYHVAALLTLHLLFSREKHSPVPGLLVFDQPSQVYFPRRLTDGSIEEDYKVRDEDSEAVKRFFKTFGAAASTYKGHLQIIVLDHAGHQFWDGQTGIHFVQEWRNGHKLVPTFWLEDEEGAGQGGA</sequence>